<accession>A0A0D0BAZ9</accession>
<reference evidence="1 2" key="1">
    <citation type="submission" date="2014-04" db="EMBL/GenBank/DDBJ databases">
        <title>Evolutionary Origins and Diversification of the Mycorrhizal Mutualists.</title>
        <authorList>
            <consortium name="DOE Joint Genome Institute"/>
            <consortium name="Mycorrhizal Genomics Consortium"/>
            <person name="Kohler A."/>
            <person name="Kuo A."/>
            <person name="Nagy L.G."/>
            <person name="Floudas D."/>
            <person name="Copeland A."/>
            <person name="Barry K.W."/>
            <person name="Cichocki N."/>
            <person name="Veneault-Fourrey C."/>
            <person name="LaButti K."/>
            <person name="Lindquist E.A."/>
            <person name="Lipzen A."/>
            <person name="Lundell T."/>
            <person name="Morin E."/>
            <person name="Murat C."/>
            <person name="Riley R."/>
            <person name="Ohm R."/>
            <person name="Sun H."/>
            <person name="Tunlid A."/>
            <person name="Henrissat B."/>
            <person name="Grigoriev I.V."/>
            <person name="Hibbett D.S."/>
            <person name="Martin F."/>
        </authorList>
    </citation>
    <scope>NUCLEOTIDE SEQUENCE [LARGE SCALE GENOMIC DNA]</scope>
    <source>
        <strain evidence="1 2">FD-317 M1</strain>
    </source>
</reference>
<feature type="non-terminal residue" evidence="1">
    <location>
        <position position="1"/>
    </location>
</feature>
<proteinExistence type="predicted"/>
<feature type="non-terminal residue" evidence="1">
    <location>
        <position position="202"/>
    </location>
</feature>
<protein>
    <submittedName>
        <fullName evidence="1">Uncharacterized protein</fullName>
    </submittedName>
</protein>
<dbReference type="OrthoDB" id="3253623at2759"/>
<evidence type="ECO:0000313" key="2">
    <source>
        <dbReference type="Proteomes" id="UP000053593"/>
    </source>
</evidence>
<evidence type="ECO:0000313" key="1">
    <source>
        <dbReference type="EMBL" id="KIK60915.1"/>
    </source>
</evidence>
<dbReference type="EMBL" id="KN834773">
    <property type="protein sequence ID" value="KIK60915.1"/>
    <property type="molecule type" value="Genomic_DNA"/>
</dbReference>
<sequence>MTKLFGSSLLKLPNIEQVAVLETIPEGIKTVEKKFNLDIETVPYAHGRPLKVFEFYPFFEWFSRFLTIPGIAEYSDRFCDEVLSNSLTPKDKIRTSDGRFYREFEDGKGGLFVADHGEEGRWFFLLYANFFNVEGKGACKRSSTGIMAITCLNLPPEMRNDIAYTYIPGIIQGHHEPISTSAQHQHYLAPVVSQFEIGYSRG</sequence>
<gene>
    <name evidence="1" type="ORF">GYMLUDRAFT_167371</name>
</gene>
<keyword evidence="2" id="KW-1185">Reference proteome</keyword>
<dbReference type="AlphaFoldDB" id="A0A0D0BAZ9"/>
<organism evidence="1 2">
    <name type="scientific">Collybiopsis luxurians FD-317 M1</name>
    <dbReference type="NCBI Taxonomy" id="944289"/>
    <lineage>
        <taxon>Eukaryota</taxon>
        <taxon>Fungi</taxon>
        <taxon>Dikarya</taxon>
        <taxon>Basidiomycota</taxon>
        <taxon>Agaricomycotina</taxon>
        <taxon>Agaricomycetes</taxon>
        <taxon>Agaricomycetidae</taxon>
        <taxon>Agaricales</taxon>
        <taxon>Marasmiineae</taxon>
        <taxon>Omphalotaceae</taxon>
        <taxon>Collybiopsis</taxon>
        <taxon>Collybiopsis luxurians</taxon>
    </lineage>
</organism>
<name>A0A0D0BAZ9_9AGAR</name>
<dbReference type="Proteomes" id="UP000053593">
    <property type="component" value="Unassembled WGS sequence"/>
</dbReference>
<dbReference type="HOGENOM" id="CLU_030973_1_0_1"/>